<dbReference type="GO" id="GO:0005886">
    <property type="term" value="C:plasma membrane"/>
    <property type="evidence" value="ECO:0007669"/>
    <property type="project" value="UniProtKB-SubCell"/>
</dbReference>
<dbReference type="GO" id="GO:0006814">
    <property type="term" value="P:sodium ion transport"/>
    <property type="evidence" value="ECO:0007669"/>
    <property type="project" value="UniProtKB-UniRule"/>
</dbReference>
<keyword evidence="6 16" id="KW-0288">FMN</keyword>
<dbReference type="GO" id="GO:0016655">
    <property type="term" value="F:oxidoreductase activity, acting on NAD(P)H, quinone or similar compound as acceptor"/>
    <property type="evidence" value="ECO:0007669"/>
    <property type="project" value="UniProtKB-UniRule"/>
</dbReference>
<gene>
    <name evidence="16" type="primary">nqrC</name>
    <name evidence="19" type="ORF">Thi970DRAFT_02715</name>
</gene>
<dbReference type="EMBL" id="JH603169">
    <property type="protein sequence ID" value="EIC22449.1"/>
    <property type="molecule type" value="Genomic_DNA"/>
</dbReference>
<dbReference type="PANTHER" id="PTHR37838">
    <property type="entry name" value="NA(+)-TRANSLOCATING NADH-QUINONE REDUCTASE SUBUNIT C"/>
    <property type="match status" value="1"/>
</dbReference>
<dbReference type="PIRSF" id="PIRSF009437">
    <property type="entry name" value="NQR-1_subunit_C"/>
    <property type="match status" value="1"/>
</dbReference>
<organism evidence="19 20">
    <name type="scientific">Thiorhodovibrio frisius</name>
    <dbReference type="NCBI Taxonomy" id="631362"/>
    <lineage>
        <taxon>Bacteria</taxon>
        <taxon>Pseudomonadati</taxon>
        <taxon>Pseudomonadota</taxon>
        <taxon>Gammaproteobacteria</taxon>
        <taxon>Chromatiales</taxon>
        <taxon>Chromatiaceae</taxon>
        <taxon>Thiorhodovibrio</taxon>
    </lineage>
</organism>
<comment type="caution">
    <text evidence="16">Lacks conserved residue(s) required for the propagation of feature annotation.</text>
</comment>
<comment type="subcellular location">
    <subcellularLocation>
        <location evidence="16">Cell membrane</location>
        <topology evidence="16">Single-pass membrane protein</topology>
    </subcellularLocation>
</comment>
<keyword evidence="12 16" id="KW-0406">Ion transport</keyword>
<proteinExistence type="inferred from homology"/>
<feature type="domain" description="FMN-binding" evidence="18">
    <location>
        <begin position="160"/>
        <end position="261"/>
    </location>
</feature>
<dbReference type="RefSeq" id="WP_009149303.1">
    <property type="nucleotide sequence ID" value="NZ_CP121471.1"/>
</dbReference>
<evidence type="ECO:0000256" key="12">
    <source>
        <dbReference type="ARBA" id="ARBA00023065"/>
    </source>
</evidence>
<evidence type="ECO:0000256" key="7">
    <source>
        <dbReference type="ARBA" id="ARBA00022692"/>
    </source>
</evidence>
<keyword evidence="13 16" id="KW-0830">Ubiquinone</keyword>
<accession>H8Z128</accession>
<dbReference type="HOGENOM" id="CLU_077882_0_1_6"/>
<evidence type="ECO:0000259" key="18">
    <source>
        <dbReference type="SMART" id="SM00900"/>
    </source>
</evidence>
<evidence type="ECO:0000256" key="15">
    <source>
        <dbReference type="ARBA" id="ARBA00023201"/>
    </source>
</evidence>
<comment type="cofactor">
    <cofactor evidence="16 17">
        <name>FMN</name>
        <dbReference type="ChEBI" id="CHEBI:58210"/>
    </cofactor>
</comment>
<evidence type="ECO:0000256" key="9">
    <source>
        <dbReference type="ARBA" id="ARBA00022989"/>
    </source>
</evidence>
<protein>
    <recommendedName>
        <fullName evidence="16 17">Na(+)-translocating NADH-quinone reductase subunit C</fullName>
        <shortName evidence="16 17">Na(+)-NQR subunit C</shortName>
        <shortName evidence="16 17">Na(+)-translocating NQR subunit C</shortName>
        <ecNumber evidence="16 17">7.2.1.1</ecNumber>
    </recommendedName>
    <alternativeName>
        <fullName evidence="16 17">NQR complex subunit C</fullName>
    </alternativeName>
    <alternativeName>
        <fullName evidence="16 17">NQR-1 subunit C</fullName>
    </alternativeName>
</protein>
<dbReference type="GO" id="GO:0010181">
    <property type="term" value="F:FMN binding"/>
    <property type="evidence" value="ECO:0007669"/>
    <property type="project" value="UniProtKB-UniRule"/>
</dbReference>
<name>H8Z128_9GAMM</name>
<keyword evidence="7 16" id="KW-0812">Transmembrane</keyword>
<evidence type="ECO:0000256" key="14">
    <source>
        <dbReference type="ARBA" id="ARBA00023136"/>
    </source>
</evidence>
<evidence type="ECO:0000256" key="11">
    <source>
        <dbReference type="ARBA" id="ARBA00023053"/>
    </source>
</evidence>
<keyword evidence="10 16" id="KW-0520">NAD</keyword>
<comment type="catalytic activity">
    <reaction evidence="16 17">
        <text>a ubiquinone + n Na(+)(in) + NADH + H(+) = a ubiquinol + n Na(+)(out) + NAD(+)</text>
        <dbReference type="Rhea" id="RHEA:47748"/>
        <dbReference type="Rhea" id="RHEA-COMP:9565"/>
        <dbReference type="Rhea" id="RHEA-COMP:9566"/>
        <dbReference type="ChEBI" id="CHEBI:15378"/>
        <dbReference type="ChEBI" id="CHEBI:16389"/>
        <dbReference type="ChEBI" id="CHEBI:17976"/>
        <dbReference type="ChEBI" id="CHEBI:29101"/>
        <dbReference type="ChEBI" id="CHEBI:57540"/>
        <dbReference type="ChEBI" id="CHEBI:57945"/>
        <dbReference type="EC" id="7.2.1.1"/>
    </reaction>
</comment>
<evidence type="ECO:0000256" key="4">
    <source>
        <dbReference type="ARBA" id="ARBA00022553"/>
    </source>
</evidence>
<dbReference type="InterPro" id="IPR010204">
    <property type="entry name" value="NqrC"/>
</dbReference>
<dbReference type="AlphaFoldDB" id="H8Z128"/>
<comment type="subunit">
    <text evidence="16 17">Composed of six subunits; NqrA, NqrB, NqrC, NqrD, NqrE and NqrF.</text>
</comment>
<evidence type="ECO:0000313" key="20">
    <source>
        <dbReference type="Proteomes" id="UP000002964"/>
    </source>
</evidence>
<keyword evidence="14 16" id="KW-0472">Membrane</keyword>
<dbReference type="STRING" id="631362.Thi970DRAFT_02715"/>
<evidence type="ECO:0000256" key="2">
    <source>
        <dbReference type="ARBA" id="ARBA00022475"/>
    </source>
</evidence>
<evidence type="ECO:0000256" key="16">
    <source>
        <dbReference type="HAMAP-Rule" id="MF_00427"/>
    </source>
</evidence>
<keyword evidence="3" id="KW-0997">Cell inner membrane</keyword>
<dbReference type="NCBIfam" id="TIGR01938">
    <property type="entry name" value="nqrC"/>
    <property type="match status" value="1"/>
</dbReference>
<evidence type="ECO:0000256" key="10">
    <source>
        <dbReference type="ARBA" id="ARBA00023027"/>
    </source>
</evidence>
<evidence type="ECO:0000256" key="8">
    <source>
        <dbReference type="ARBA" id="ARBA00022967"/>
    </source>
</evidence>
<dbReference type="NCBIfam" id="NF003749">
    <property type="entry name" value="PRK05346.1-5"/>
    <property type="match status" value="1"/>
</dbReference>
<evidence type="ECO:0000256" key="3">
    <source>
        <dbReference type="ARBA" id="ARBA00022519"/>
    </source>
</evidence>
<reference evidence="19 20" key="2">
    <citation type="submission" date="2011-11" db="EMBL/GenBank/DDBJ databases">
        <authorList>
            <consortium name="US DOE Joint Genome Institute"/>
            <person name="Lucas S."/>
            <person name="Han J."/>
            <person name="Lapidus A."/>
            <person name="Cheng J.-F."/>
            <person name="Goodwin L."/>
            <person name="Pitluck S."/>
            <person name="Peters L."/>
            <person name="Ovchinnikova G."/>
            <person name="Zhang X."/>
            <person name="Detter J.C."/>
            <person name="Han C."/>
            <person name="Tapia R."/>
            <person name="Land M."/>
            <person name="Hauser L."/>
            <person name="Kyrpides N."/>
            <person name="Ivanova N."/>
            <person name="Pagani I."/>
            <person name="Vogl K."/>
            <person name="Liu Z."/>
            <person name="Overmann J."/>
            <person name="Frigaard N.-U."/>
            <person name="Bryant D."/>
            <person name="Woyke T."/>
        </authorList>
    </citation>
    <scope>NUCLEOTIDE SEQUENCE [LARGE SCALE GENOMIC DNA]</scope>
    <source>
        <strain evidence="19 20">970</strain>
    </source>
</reference>
<evidence type="ECO:0000313" key="19">
    <source>
        <dbReference type="EMBL" id="EIC22449.1"/>
    </source>
</evidence>
<keyword evidence="9 16" id="KW-1133">Transmembrane helix</keyword>
<evidence type="ECO:0000256" key="13">
    <source>
        <dbReference type="ARBA" id="ARBA00023075"/>
    </source>
</evidence>
<feature type="modified residue" description="FMN phosphoryl threonine" evidence="16">
    <location>
        <position position="244"/>
    </location>
</feature>
<reference evidence="20" key="1">
    <citation type="submission" date="2011-06" db="EMBL/GenBank/DDBJ databases">
        <authorList>
            <consortium name="US DOE Joint Genome Institute (JGI-PGF)"/>
            <person name="Lucas S."/>
            <person name="Han J."/>
            <person name="Lapidus A."/>
            <person name="Cheng J.-F."/>
            <person name="Goodwin L."/>
            <person name="Pitluck S."/>
            <person name="Peters L."/>
            <person name="Land M.L."/>
            <person name="Hauser L."/>
            <person name="Vogl K."/>
            <person name="Liu Z."/>
            <person name="Overmann J."/>
            <person name="Frigaard N.-U."/>
            <person name="Bryant D.A."/>
            <person name="Woyke T.J."/>
        </authorList>
    </citation>
    <scope>NUCLEOTIDE SEQUENCE [LARGE SCALE GENOMIC DNA]</scope>
    <source>
        <strain evidence="20">970</strain>
    </source>
</reference>
<keyword evidence="2 16" id="KW-1003">Cell membrane</keyword>
<dbReference type="PANTHER" id="PTHR37838:SF1">
    <property type="entry name" value="NA(+)-TRANSLOCATING NADH-QUINONE REDUCTASE SUBUNIT C"/>
    <property type="match status" value="1"/>
</dbReference>
<keyword evidence="4 16" id="KW-0597">Phosphoprotein</keyword>
<dbReference type="Pfam" id="PF04205">
    <property type="entry name" value="FMN_bind"/>
    <property type="match status" value="1"/>
</dbReference>
<dbReference type="InterPro" id="IPR007329">
    <property type="entry name" value="FMN-bd"/>
</dbReference>
<keyword evidence="20" id="KW-1185">Reference proteome</keyword>
<dbReference type="SMART" id="SM00900">
    <property type="entry name" value="FMN_bind"/>
    <property type="match status" value="1"/>
</dbReference>
<evidence type="ECO:0000256" key="6">
    <source>
        <dbReference type="ARBA" id="ARBA00022643"/>
    </source>
</evidence>
<keyword evidence="8 16" id="KW-1278">Translocase</keyword>
<comment type="function">
    <text evidence="16">NQR complex catalyzes the reduction of ubiquinone-1 to ubiquinol by two successive reactions, coupled with the transport of Na(+) ions from the cytoplasm to the periplasm. NqrA to NqrE are probably involved in the second step, the conversion of ubisemiquinone to ubiquinol.</text>
</comment>
<keyword evidence="15 16" id="KW-0739">Sodium transport</keyword>
<sequence>MSSETAKPAAMNPLARLFARPNDDPLKTVAVALVLCLACSVVVSAAAVGLRPLQERNASLALKREILRVAGLDAAGQDVERAFKAIEVRLVDLDSGSYVDHPDPMSYSYRDAGRDPLASLALGEQDIAGIQRRPHQMPVFLVRADDGTLATIILPVYGYGLWSTMHGLIAVQADGRRARALSFYEQRETAGLGGEVANPQWQAKWAGKTLINAKGEPVIRVAKGPVDPNAPNADQRVDGLSGATLTTNGVTNLMQFWLGQQGFGPFLERLRSGDLTDTLARSGQPTEG</sequence>
<keyword evidence="1 16" id="KW-0813">Transport</keyword>
<evidence type="ECO:0000256" key="1">
    <source>
        <dbReference type="ARBA" id="ARBA00022448"/>
    </source>
</evidence>
<keyword evidence="5 16" id="KW-0285">Flavoprotein</keyword>
<dbReference type="eggNOG" id="COG2869">
    <property type="taxonomic scope" value="Bacteria"/>
</dbReference>
<keyword evidence="11 16" id="KW-0915">Sodium</keyword>
<dbReference type="Proteomes" id="UP000002964">
    <property type="component" value="Unassembled WGS sequence"/>
</dbReference>
<evidence type="ECO:0000256" key="5">
    <source>
        <dbReference type="ARBA" id="ARBA00022630"/>
    </source>
</evidence>
<evidence type="ECO:0000256" key="17">
    <source>
        <dbReference type="PIRNR" id="PIRNR009437"/>
    </source>
</evidence>
<comment type="similarity">
    <text evidence="16 17">Belongs to the NqrC family.</text>
</comment>
<dbReference type="HAMAP" id="MF_00427">
    <property type="entry name" value="NqrC"/>
    <property type="match status" value="1"/>
</dbReference>
<dbReference type="EC" id="7.2.1.1" evidence="16 17"/>